<sequence length="241" mass="26451">MSGVLYGVGLGPGDPELMTLKAHRLISSARVVAYPAPDTGESFARSIATDVISKDAREIPMVVPMRVDRFPAKQIYDEAAKTIAAELETGEDVVVLCEGDPFFYGSFMYLFERLSERFTCEVIPGVTSLTACASRLQRPLTSRNDVMTIIPGPLPDEAIRAHIDSAQALAIMKVGRHLPRLKALLQDMNLLDRAGYVERASLPSQKVLRLEDVADDAAPYFSMILIYKGDEAWTLPPSSSF</sequence>
<dbReference type="EMBL" id="JAFLNF010000004">
    <property type="protein sequence ID" value="MBO0345588.1"/>
    <property type="molecule type" value="Genomic_DNA"/>
</dbReference>
<accession>A0A939EQD3</accession>
<keyword evidence="3" id="KW-0169">Cobalamin biosynthesis</keyword>
<comment type="similarity">
    <text evidence="2 7 8">Belongs to the precorrin methyltransferase family.</text>
</comment>
<reference evidence="10" key="1">
    <citation type="submission" date="2021-03" db="EMBL/GenBank/DDBJ databases">
        <title>Roseibium sp. CAU 1637 isolated from Incheon.</title>
        <authorList>
            <person name="Kim W."/>
        </authorList>
    </citation>
    <scope>NUCLEOTIDE SEQUENCE</scope>
    <source>
        <strain evidence="10">CAU 1637</strain>
    </source>
</reference>
<keyword evidence="6" id="KW-0949">S-adenosyl-L-methionine</keyword>
<dbReference type="InterPro" id="IPR012382">
    <property type="entry name" value="CobI/CbiL"/>
</dbReference>
<dbReference type="InterPro" id="IPR014776">
    <property type="entry name" value="4pyrrole_Mease_sub2"/>
</dbReference>
<comment type="caution">
    <text evidence="10">The sequence shown here is derived from an EMBL/GenBank/DDBJ whole genome shotgun (WGS) entry which is preliminary data.</text>
</comment>
<dbReference type="Gene3D" id="3.40.1010.10">
    <property type="entry name" value="Cobalt-precorrin-4 Transmethylase, Domain 1"/>
    <property type="match status" value="1"/>
</dbReference>
<dbReference type="InterPro" id="IPR014777">
    <property type="entry name" value="4pyrrole_Mease_sub1"/>
</dbReference>
<dbReference type="PROSITE" id="PS00840">
    <property type="entry name" value="SUMT_2"/>
    <property type="match status" value="1"/>
</dbReference>
<dbReference type="GO" id="GO:0009236">
    <property type="term" value="P:cobalamin biosynthetic process"/>
    <property type="evidence" value="ECO:0007669"/>
    <property type="project" value="UniProtKB-UniRule"/>
</dbReference>
<evidence type="ECO:0000256" key="3">
    <source>
        <dbReference type="ARBA" id="ARBA00022573"/>
    </source>
</evidence>
<dbReference type="RefSeq" id="WP_206940360.1">
    <property type="nucleotide sequence ID" value="NZ_JAFLNF010000004.1"/>
</dbReference>
<evidence type="ECO:0000256" key="1">
    <source>
        <dbReference type="ARBA" id="ARBA00004953"/>
    </source>
</evidence>
<dbReference type="Proteomes" id="UP000664779">
    <property type="component" value="Unassembled WGS sequence"/>
</dbReference>
<dbReference type="InterPro" id="IPR006364">
    <property type="entry name" value="CobI/CbiL/CobIJ_dom"/>
</dbReference>
<evidence type="ECO:0000256" key="5">
    <source>
        <dbReference type="ARBA" id="ARBA00022679"/>
    </source>
</evidence>
<dbReference type="InterPro" id="IPR000878">
    <property type="entry name" value="4pyrrol_Mease"/>
</dbReference>
<dbReference type="EC" id="2.1.1.130" evidence="10"/>
<dbReference type="SUPFAM" id="SSF53790">
    <property type="entry name" value="Tetrapyrrole methylase"/>
    <property type="match status" value="1"/>
</dbReference>
<dbReference type="AlphaFoldDB" id="A0A939EQD3"/>
<evidence type="ECO:0000256" key="4">
    <source>
        <dbReference type="ARBA" id="ARBA00022603"/>
    </source>
</evidence>
<dbReference type="GO" id="GO:0032259">
    <property type="term" value="P:methylation"/>
    <property type="evidence" value="ECO:0007669"/>
    <property type="project" value="UniProtKB-KW"/>
</dbReference>
<evidence type="ECO:0000256" key="7">
    <source>
        <dbReference type="PIRNR" id="PIRNR036427"/>
    </source>
</evidence>
<gene>
    <name evidence="10" type="primary">cobI</name>
    <name evidence="10" type="ORF">J0X15_10190</name>
</gene>
<proteinExistence type="inferred from homology"/>
<dbReference type="Gene3D" id="3.30.950.10">
    <property type="entry name" value="Methyltransferase, Cobalt-precorrin-4 Transmethylase, Domain 2"/>
    <property type="match status" value="1"/>
</dbReference>
<keyword evidence="5 8" id="KW-0808">Transferase</keyword>
<evidence type="ECO:0000256" key="2">
    <source>
        <dbReference type="ARBA" id="ARBA00005879"/>
    </source>
</evidence>
<dbReference type="NCBIfam" id="TIGR01467">
    <property type="entry name" value="cobI_cbiL"/>
    <property type="match status" value="1"/>
</dbReference>
<protein>
    <submittedName>
        <fullName evidence="10">Precorrin-2 C(20)-methyltransferase</fullName>
        <ecNumber evidence="10">2.1.1.130</ecNumber>
    </submittedName>
</protein>
<evidence type="ECO:0000313" key="10">
    <source>
        <dbReference type="EMBL" id="MBO0345588.1"/>
    </source>
</evidence>
<evidence type="ECO:0000256" key="6">
    <source>
        <dbReference type="ARBA" id="ARBA00022691"/>
    </source>
</evidence>
<evidence type="ECO:0000256" key="8">
    <source>
        <dbReference type="RuleBase" id="RU003960"/>
    </source>
</evidence>
<dbReference type="GO" id="GO:0030788">
    <property type="term" value="F:precorrin-2 C20-methyltransferase activity"/>
    <property type="evidence" value="ECO:0007669"/>
    <property type="project" value="UniProtKB-EC"/>
</dbReference>
<organism evidence="10 11">
    <name type="scientific">Roseibium limicola</name>
    <dbReference type="NCBI Taxonomy" id="2816037"/>
    <lineage>
        <taxon>Bacteria</taxon>
        <taxon>Pseudomonadati</taxon>
        <taxon>Pseudomonadota</taxon>
        <taxon>Alphaproteobacteria</taxon>
        <taxon>Hyphomicrobiales</taxon>
        <taxon>Stappiaceae</taxon>
        <taxon>Roseibium</taxon>
    </lineage>
</organism>
<dbReference type="CDD" id="cd11645">
    <property type="entry name" value="Precorrin_2_C20_MT"/>
    <property type="match status" value="1"/>
</dbReference>
<dbReference type="PIRSF" id="PIRSF036427">
    <property type="entry name" value="Precrrn-2_mtase"/>
    <property type="match status" value="1"/>
</dbReference>
<evidence type="ECO:0000313" key="11">
    <source>
        <dbReference type="Proteomes" id="UP000664779"/>
    </source>
</evidence>
<dbReference type="InterPro" id="IPR035996">
    <property type="entry name" value="4pyrrol_Methylase_sf"/>
</dbReference>
<dbReference type="PROSITE" id="PS00839">
    <property type="entry name" value="SUMT_1"/>
    <property type="match status" value="1"/>
</dbReference>
<dbReference type="InterPro" id="IPR003043">
    <property type="entry name" value="Uropor_MeTrfase_CS"/>
</dbReference>
<name>A0A939EQD3_9HYPH</name>
<dbReference type="PANTHER" id="PTHR43467">
    <property type="entry name" value="COBALT-PRECORRIN-2 C(20)-METHYLTRANSFERASE"/>
    <property type="match status" value="1"/>
</dbReference>
<keyword evidence="4 8" id="KW-0489">Methyltransferase</keyword>
<keyword evidence="11" id="KW-1185">Reference proteome</keyword>
<feature type="domain" description="Tetrapyrrole methylase" evidence="9">
    <location>
        <begin position="5"/>
        <end position="209"/>
    </location>
</feature>
<dbReference type="Pfam" id="PF00590">
    <property type="entry name" value="TP_methylase"/>
    <property type="match status" value="1"/>
</dbReference>
<evidence type="ECO:0000259" key="9">
    <source>
        <dbReference type="Pfam" id="PF00590"/>
    </source>
</evidence>
<dbReference type="PANTHER" id="PTHR43467:SF2">
    <property type="entry name" value="COBALT-PRECORRIN-2 C(20)-METHYLTRANSFERASE"/>
    <property type="match status" value="1"/>
</dbReference>
<comment type="pathway">
    <text evidence="1">Cofactor biosynthesis; adenosylcobalamin biosynthesis.</text>
</comment>